<dbReference type="PANTHER" id="PTHR33050">
    <property type="entry name" value="REVERSE TRANSCRIPTASE DOMAIN-CONTAINING PROTEIN"/>
    <property type="match status" value="1"/>
</dbReference>
<dbReference type="InterPro" id="IPR052055">
    <property type="entry name" value="Hepadnavirus_pol/RT"/>
</dbReference>
<dbReference type="SUPFAM" id="SSF57756">
    <property type="entry name" value="Retrovirus zinc finger-like domains"/>
    <property type="match status" value="1"/>
</dbReference>
<dbReference type="PROSITE" id="PS50158">
    <property type="entry name" value="ZF_CCHC"/>
    <property type="match status" value="1"/>
</dbReference>
<evidence type="ECO:0000313" key="6">
    <source>
        <dbReference type="Proteomes" id="UP000298061"/>
    </source>
</evidence>
<dbReference type="InterPro" id="IPR001878">
    <property type="entry name" value="Znf_CCHC"/>
</dbReference>
<dbReference type="Proteomes" id="UP000298061">
    <property type="component" value="Unassembled WGS sequence"/>
</dbReference>
<evidence type="ECO:0000256" key="2">
    <source>
        <dbReference type="PROSITE-ProRule" id="PRU00047"/>
    </source>
</evidence>
<keyword evidence="1" id="KW-0507">mRNA processing</keyword>
<sequence length="754" mass="80935">MIDPAVAAAARIAELEARIAAFENPANQAQAAAAKLTPVEAAPLVADPAAIECTRVVALLIAEENKKGSVSERIKKAFQSYTTYVPYTALTPSACFQALLGSADFVVNAEGGLTSKPFDRSGELSISLADWLAAARLAESLITKFHPLCVAAWQSHHEVIHQIESSHGHSIAMAYDVQQRSLASSHPQHDLSGLDDRALSLIVSQRLAARMKSLSFPTPTPRTPSFKRRGSDSLPAPASPEKKVRAADRHCFRCGQSGHYPAECTESRTTAGKPTAPIAPAAAGQHPQLPTPDQLEAVIGPFRTSPLGLVPKPHSDKLRLVEDLSFPRNDPCVASVNAGINSDDFPTAWGTFADASALILSLLPGAEAATFDIQYLPLTASLPFAQTSSICSAYSGMVPCMLTVQPASAWPLVLASLVQLLLVAISRASGFFPILKWVDDFLLIRLPDQLFTEADFTALMGTLGVPWSAEKMRPFATCQRYIGFDWDLARKTVALPLDKLEHVQVLVASWRAPNAKFSASDAASLHGKLVHTSSIFPLIRPFLRALSHFASHFSSPRARLFPTKSLLADLSWIQDLLARLPNELPLASSDPMDIGWWGDASTSFGVGVVVGGFWGVWQWAPGFRVGPRCPFDIGWAEAVAVELGLLMAVHHGVLAAHSHAASRFLVCSDNSGVVAIVNRGRLRSSTTNDVLKCLYIALVDHRIWLSATYVASRDNVTDTLSRGDIAAFLAGFPGASAHMDMPLPLVLSGSLTPL</sequence>
<evidence type="ECO:0000313" key="5">
    <source>
        <dbReference type="EMBL" id="TFY75594.1"/>
    </source>
</evidence>
<dbReference type="EMBL" id="SFCI01001511">
    <property type="protein sequence ID" value="TFY75594.1"/>
    <property type="molecule type" value="Genomic_DNA"/>
</dbReference>
<reference evidence="5 6" key="1">
    <citation type="submission" date="2019-02" db="EMBL/GenBank/DDBJ databases">
        <title>Genome sequencing of the rare red list fungi Hericium alpestre (H. flagellum).</title>
        <authorList>
            <person name="Buettner E."/>
            <person name="Kellner H."/>
        </authorList>
    </citation>
    <scope>NUCLEOTIDE SEQUENCE [LARGE SCALE GENOMIC DNA]</scope>
    <source>
        <strain evidence="5 6">DSM 108284</strain>
    </source>
</reference>
<organism evidence="5 6">
    <name type="scientific">Hericium alpestre</name>
    <dbReference type="NCBI Taxonomy" id="135208"/>
    <lineage>
        <taxon>Eukaryota</taxon>
        <taxon>Fungi</taxon>
        <taxon>Dikarya</taxon>
        <taxon>Basidiomycota</taxon>
        <taxon>Agaricomycotina</taxon>
        <taxon>Agaricomycetes</taxon>
        <taxon>Russulales</taxon>
        <taxon>Hericiaceae</taxon>
        <taxon>Hericium</taxon>
    </lineage>
</organism>
<dbReference type="GO" id="GO:0006397">
    <property type="term" value="P:mRNA processing"/>
    <property type="evidence" value="ECO:0007669"/>
    <property type="project" value="UniProtKB-KW"/>
</dbReference>
<keyword evidence="2" id="KW-0479">Metal-binding</keyword>
<proteinExistence type="predicted"/>
<name>A0A4Y9ZMW0_9AGAM</name>
<evidence type="ECO:0000256" key="1">
    <source>
        <dbReference type="ARBA" id="ARBA00022664"/>
    </source>
</evidence>
<feature type="domain" description="CCHC-type" evidence="4">
    <location>
        <begin position="251"/>
        <end position="266"/>
    </location>
</feature>
<keyword evidence="6" id="KW-1185">Reference proteome</keyword>
<comment type="caution">
    <text evidence="5">The sequence shown here is derived from an EMBL/GenBank/DDBJ whole genome shotgun (WGS) entry which is preliminary data.</text>
</comment>
<dbReference type="GO" id="GO:0003676">
    <property type="term" value="F:nucleic acid binding"/>
    <property type="evidence" value="ECO:0007669"/>
    <property type="project" value="InterPro"/>
</dbReference>
<dbReference type="GO" id="GO:0008270">
    <property type="term" value="F:zinc ion binding"/>
    <property type="evidence" value="ECO:0007669"/>
    <property type="project" value="UniProtKB-KW"/>
</dbReference>
<dbReference type="STRING" id="135208.A0A4Y9ZMW0"/>
<accession>A0A4Y9ZMW0</accession>
<dbReference type="AlphaFoldDB" id="A0A4Y9ZMW0"/>
<dbReference type="PANTHER" id="PTHR33050:SF7">
    <property type="entry name" value="RIBONUCLEASE H"/>
    <property type="match status" value="1"/>
</dbReference>
<feature type="region of interest" description="Disordered" evidence="3">
    <location>
        <begin position="214"/>
        <end position="242"/>
    </location>
</feature>
<dbReference type="InterPro" id="IPR036875">
    <property type="entry name" value="Znf_CCHC_sf"/>
</dbReference>
<protein>
    <recommendedName>
        <fullName evidence="4">CCHC-type domain-containing protein</fullName>
    </recommendedName>
</protein>
<gene>
    <name evidence="5" type="ORF">EWM64_g8418</name>
</gene>
<keyword evidence="2" id="KW-0862">Zinc</keyword>
<keyword evidence="2" id="KW-0863">Zinc-finger</keyword>
<evidence type="ECO:0000259" key="4">
    <source>
        <dbReference type="PROSITE" id="PS50158"/>
    </source>
</evidence>
<dbReference type="OrthoDB" id="3248529at2759"/>
<evidence type="ECO:0000256" key="3">
    <source>
        <dbReference type="SAM" id="MobiDB-lite"/>
    </source>
</evidence>